<proteinExistence type="predicted"/>
<gene>
    <name evidence="3" type="ORF">BJ994_003020</name>
</gene>
<protein>
    <submittedName>
        <fullName evidence="3">Cytochrome bd-type quinol oxidase subunit 2</fullName>
    </submittedName>
</protein>
<feature type="compositionally biased region" description="Polar residues" evidence="1">
    <location>
        <begin position="1"/>
        <end position="10"/>
    </location>
</feature>
<evidence type="ECO:0000313" key="4">
    <source>
        <dbReference type="Proteomes" id="UP000547458"/>
    </source>
</evidence>
<keyword evidence="4" id="KW-1185">Reference proteome</keyword>
<feature type="transmembrane region" description="Helical" evidence="2">
    <location>
        <begin position="128"/>
        <end position="152"/>
    </location>
</feature>
<comment type="caution">
    <text evidence="3">The sequence shown here is derived from an EMBL/GenBank/DDBJ whole genome shotgun (WGS) entry which is preliminary data.</text>
</comment>
<feature type="compositionally biased region" description="Basic and acidic residues" evidence="1">
    <location>
        <begin position="14"/>
        <end position="29"/>
    </location>
</feature>
<accession>A0A846RTU5</accession>
<reference evidence="3 4" key="1">
    <citation type="submission" date="2020-03" db="EMBL/GenBank/DDBJ databases">
        <title>Sequencing the genomes of 1000 actinobacteria strains.</title>
        <authorList>
            <person name="Klenk H.-P."/>
        </authorList>
    </citation>
    <scope>NUCLEOTIDE SEQUENCE [LARGE SCALE GENOMIC DNA]</scope>
    <source>
        <strain evidence="3 4">DSM 16403</strain>
    </source>
</reference>
<name>A0A846RTU5_9MICC</name>
<feature type="region of interest" description="Disordered" evidence="1">
    <location>
        <begin position="1"/>
        <end position="33"/>
    </location>
</feature>
<keyword evidence="2" id="KW-1133">Transmembrane helix</keyword>
<dbReference type="AlphaFoldDB" id="A0A846RTU5"/>
<organism evidence="3 4">
    <name type="scientific">Arthrobacter pigmenti</name>
    <dbReference type="NCBI Taxonomy" id="271432"/>
    <lineage>
        <taxon>Bacteria</taxon>
        <taxon>Bacillati</taxon>
        <taxon>Actinomycetota</taxon>
        <taxon>Actinomycetes</taxon>
        <taxon>Micrococcales</taxon>
        <taxon>Micrococcaceae</taxon>
        <taxon>Arthrobacter</taxon>
    </lineage>
</organism>
<dbReference type="Proteomes" id="UP000547458">
    <property type="component" value="Unassembled WGS sequence"/>
</dbReference>
<dbReference type="EMBL" id="JAATJL010000001">
    <property type="protein sequence ID" value="NJC23944.1"/>
    <property type="molecule type" value="Genomic_DNA"/>
</dbReference>
<feature type="transmembrane region" description="Helical" evidence="2">
    <location>
        <begin position="40"/>
        <end position="58"/>
    </location>
</feature>
<evidence type="ECO:0000256" key="2">
    <source>
        <dbReference type="SAM" id="Phobius"/>
    </source>
</evidence>
<dbReference type="RefSeq" id="WP_167995255.1">
    <property type="nucleotide sequence ID" value="NZ_JAATJL010000001.1"/>
</dbReference>
<sequence>MASNEDSVWTDTPVKSEGKADGGAHKDSARVSARKSARRAGRAVVVTAAVVGVLYWVGSTSSAGGCAGGVDAGAGFVDANGNAIAGVPPCISITTLPLVTVVLLIAALPVLFTLWVSARERSARSVRVAGLATALAIIAVALVHLVPIYAYYATDPISTWFETGHLQSPPAWIGAQVEISPME</sequence>
<evidence type="ECO:0000313" key="3">
    <source>
        <dbReference type="EMBL" id="NJC23944.1"/>
    </source>
</evidence>
<keyword evidence="2" id="KW-0812">Transmembrane</keyword>
<evidence type="ECO:0000256" key="1">
    <source>
        <dbReference type="SAM" id="MobiDB-lite"/>
    </source>
</evidence>
<keyword evidence="2" id="KW-0472">Membrane</keyword>
<feature type="transmembrane region" description="Helical" evidence="2">
    <location>
        <begin position="96"/>
        <end position="116"/>
    </location>
</feature>